<proteinExistence type="predicted"/>
<evidence type="ECO:0000313" key="1">
    <source>
        <dbReference type="EMBL" id="KAJ8707097.1"/>
    </source>
</evidence>
<dbReference type="EMBL" id="CM056805">
    <property type="protein sequence ID" value="KAJ8707097.1"/>
    <property type="molecule type" value="Genomic_DNA"/>
</dbReference>
<protein>
    <submittedName>
        <fullName evidence="1">Uncharacterized protein</fullName>
    </submittedName>
</protein>
<name>A0ACC2Q3K2_9NEOP</name>
<dbReference type="Proteomes" id="UP001231649">
    <property type="component" value="Chromosome 29"/>
</dbReference>
<evidence type="ECO:0000313" key="2">
    <source>
        <dbReference type="Proteomes" id="UP001231649"/>
    </source>
</evidence>
<organism evidence="1 2">
    <name type="scientific">Mythimna loreyi</name>
    <dbReference type="NCBI Taxonomy" id="667449"/>
    <lineage>
        <taxon>Eukaryota</taxon>
        <taxon>Metazoa</taxon>
        <taxon>Ecdysozoa</taxon>
        <taxon>Arthropoda</taxon>
        <taxon>Hexapoda</taxon>
        <taxon>Insecta</taxon>
        <taxon>Pterygota</taxon>
        <taxon>Neoptera</taxon>
        <taxon>Endopterygota</taxon>
        <taxon>Lepidoptera</taxon>
        <taxon>Glossata</taxon>
        <taxon>Ditrysia</taxon>
        <taxon>Noctuoidea</taxon>
        <taxon>Noctuidae</taxon>
        <taxon>Noctuinae</taxon>
        <taxon>Hadenini</taxon>
        <taxon>Mythimna</taxon>
    </lineage>
</organism>
<keyword evidence="2" id="KW-1185">Reference proteome</keyword>
<comment type="caution">
    <text evidence="1">The sequence shown here is derived from an EMBL/GenBank/DDBJ whole genome shotgun (WGS) entry which is preliminary data.</text>
</comment>
<sequence>MLLSSSLNSSNKNDIDVVTSKPPFISRTKGKPSIKSSTKLNIDKVIPKSATARTIANLSEAEENANKDLEVLQNAAQTVLPVLVIACDRVTVKRCLDNLVKFRPSKEIFPIIVSQTVLPVLVIACDRVTVKRCLDNLVKFRPSKEIFPIIVSQDCGHNATYEVIKSFTVSDPSITVVKQPDLTEIVLPRVKVKFRGYYKIARHYKFALNHVFETLGHEAVIIVEDDLDISPDFFEYFLGTYPLLLKDKSLW</sequence>
<gene>
    <name evidence="1" type="ORF">PYW08_011231</name>
</gene>
<reference evidence="1" key="1">
    <citation type="submission" date="2023-03" db="EMBL/GenBank/DDBJ databases">
        <title>Chromosome-level genomes of two armyworms, Mythimna separata and Mythimna loreyi, provide insights into the biosynthesis and reception of sex pheromones.</title>
        <authorList>
            <person name="Zhao H."/>
        </authorList>
    </citation>
    <scope>NUCLEOTIDE SEQUENCE</scope>
    <source>
        <strain evidence="1">BeijingLab</strain>
    </source>
</reference>
<accession>A0ACC2Q3K2</accession>